<dbReference type="RefSeq" id="WP_310548918.1">
    <property type="nucleotide sequence ID" value="NZ_JAVKGR010000013.1"/>
</dbReference>
<protein>
    <submittedName>
        <fullName evidence="2">ROK family protein</fullName>
    </submittedName>
</protein>
<evidence type="ECO:0000313" key="3">
    <source>
        <dbReference type="Proteomes" id="UP001251870"/>
    </source>
</evidence>
<dbReference type="InterPro" id="IPR043129">
    <property type="entry name" value="ATPase_NBD"/>
</dbReference>
<organism evidence="2 3">
    <name type="scientific">Nesterenkonia aerolata</name>
    <dbReference type="NCBI Taxonomy" id="3074079"/>
    <lineage>
        <taxon>Bacteria</taxon>
        <taxon>Bacillati</taxon>
        <taxon>Actinomycetota</taxon>
        <taxon>Actinomycetes</taxon>
        <taxon>Micrococcales</taxon>
        <taxon>Micrococcaceae</taxon>
        <taxon>Nesterenkonia</taxon>
    </lineage>
</organism>
<reference evidence="2 3" key="1">
    <citation type="submission" date="2023-09" db="EMBL/GenBank/DDBJ databases">
        <title>Description of three actinobacteria isolated from air of manufacturing shop in a pharmaceutical factory.</title>
        <authorList>
            <person name="Zhang D.-F."/>
        </authorList>
    </citation>
    <scope>NUCLEOTIDE SEQUENCE [LARGE SCALE GENOMIC DNA]</scope>
    <source>
        <strain evidence="2 3">LY-0111</strain>
    </source>
</reference>
<dbReference type="Pfam" id="PF00480">
    <property type="entry name" value="ROK"/>
    <property type="match status" value="1"/>
</dbReference>
<dbReference type="EMBL" id="JAVKGR010000013">
    <property type="protein sequence ID" value="MDR8019931.1"/>
    <property type="molecule type" value="Genomic_DNA"/>
</dbReference>
<dbReference type="SUPFAM" id="SSF53067">
    <property type="entry name" value="Actin-like ATPase domain"/>
    <property type="match status" value="1"/>
</dbReference>
<evidence type="ECO:0000256" key="1">
    <source>
        <dbReference type="ARBA" id="ARBA00006479"/>
    </source>
</evidence>
<sequence length="332" mass="33779">MTKSSTVPAVVAFDIGGTSVKSLTVTRDAVLDVHSTPTRADQGPEAALEAVLDEIDTTLAALGDDYEAVGVGVASPGLVDETKGLSRHSENLGWRDVPLKALVQQRTGLPVGFGHDVRAGGLAERYLGAGRGAAHQAYLSLGTGIACALVLQGVSIVADGYCGEVGHGGSGASGDGEPCACGGRGCAETYASAAGMVRRYRRLTGRSLSGARDLVALVDAGDEVARTVWNEAVEALAGITSDIVRVTGVSRVVVGGGLSLAGERLIQGLEAGIAQQLTIHRRPEIVPAALAGVSGSWGTALLGWAAAGYDLDDIAAGYLEKGPSALIREVNR</sequence>
<comment type="caution">
    <text evidence="2">The sequence shown here is derived from an EMBL/GenBank/DDBJ whole genome shotgun (WGS) entry which is preliminary data.</text>
</comment>
<keyword evidence="3" id="KW-1185">Reference proteome</keyword>
<accession>A0ABU2DU85</accession>
<dbReference type="PANTHER" id="PTHR18964">
    <property type="entry name" value="ROK (REPRESSOR, ORF, KINASE) FAMILY"/>
    <property type="match status" value="1"/>
</dbReference>
<dbReference type="Proteomes" id="UP001251870">
    <property type="component" value="Unassembled WGS sequence"/>
</dbReference>
<proteinExistence type="inferred from homology"/>
<comment type="similarity">
    <text evidence="1">Belongs to the ROK (NagC/XylR) family.</text>
</comment>
<name>A0ABU2DU85_9MICC</name>
<evidence type="ECO:0000313" key="2">
    <source>
        <dbReference type="EMBL" id="MDR8019931.1"/>
    </source>
</evidence>
<dbReference type="PANTHER" id="PTHR18964:SF149">
    <property type="entry name" value="BIFUNCTIONAL UDP-N-ACETYLGLUCOSAMINE 2-EPIMERASE_N-ACETYLMANNOSAMINE KINASE"/>
    <property type="match status" value="1"/>
</dbReference>
<gene>
    <name evidence="2" type="ORF">RIL96_10190</name>
</gene>
<dbReference type="InterPro" id="IPR000600">
    <property type="entry name" value="ROK"/>
</dbReference>
<dbReference type="Gene3D" id="3.30.420.40">
    <property type="match status" value="2"/>
</dbReference>